<dbReference type="PROSITE" id="PS50011">
    <property type="entry name" value="PROTEIN_KINASE_DOM"/>
    <property type="match status" value="1"/>
</dbReference>
<keyword evidence="11" id="KW-1185">Reference proteome</keyword>
<feature type="compositionally biased region" description="Basic and acidic residues" evidence="8">
    <location>
        <begin position="321"/>
        <end position="332"/>
    </location>
</feature>
<dbReference type="InterPro" id="IPR011009">
    <property type="entry name" value="Kinase-like_dom_sf"/>
</dbReference>
<evidence type="ECO:0000259" key="9">
    <source>
        <dbReference type="PROSITE" id="PS50011"/>
    </source>
</evidence>
<dbReference type="PANTHER" id="PTHR43671:SF13">
    <property type="entry name" value="SERINE_THREONINE-PROTEIN KINASE NEK2"/>
    <property type="match status" value="1"/>
</dbReference>
<dbReference type="GO" id="GO:0016301">
    <property type="term" value="F:kinase activity"/>
    <property type="evidence" value="ECO:0007669"/>
    <property type="project" value="UniProtKB-KW"/>
</dbReference>
<evidence type="ECO:0000256" key="8">
    <source>
        <dbReference type="SAM" id="MobiDB-lite"/>
    </source>
</evidence>
<comment type="similarity">
    <text evidence="1">Belongs to the protein kinase superfamily. NEK Ser/Thr protein kinase family. NIMA subfamily.</text>
</comment>
<evidence type="ECO:0000256" key="7">
    <source>
        <dbReference type="PROSITE-ProRule" id="PRU10141"/>
    </source>
</evidence>
<evidence type="ECO:0000313" key="10">
    <source>
        <dbReference type="EMBL" id="MDC0681439.1"/>
    </source>
</evidence>
<keyword evidence="4 7" id="KW-0547">Nucleotide-binding</keyword>
<dbReference type="Gene3D" id="3.30.200.20">
    <property type="entry name" value="Phosphorylase Kinase, domain 1"/>
    <property type="match status" value="1"/>
</dbReference>
<evidence type="ECO:0000313" key="11">
    <source>
        <dbReference type="Proteomes" id="UP001217485"/>
    </source>
</evidence>
<sequence length="1105" mass="114878">MVRGTLIADRYRVARRLGAGAMGAVYEAVDIETDRRRALKVMHAHTIERADLRRRFALEARVAGRVDSPFLVDVVDAGVDRATSTPFLVMELLEGETLAQRLARKGRCSPADALRWLGQAALGLDKMHRLGIIHRDLKPSNLFLERREHEAPRLKILDLGVAKVLDAGAGLESTAAAGTPVYMAPEQLRGGKLTPAADIHALGMIAFTLLVGSAYWQDEAARSQDPIAFALAASSGPVEPATARAARRGVSLPPAIDAWFARATAADPAARFASAVAAVEALAGALGEPGAALPLEAIWSAPQASAEGRERAPVPDAGDDGGTRTLEEREGGTRTIGEGEGAMAGRDGATRTVSVAPGAIPIAPGAIPIAPGAIPIAPGAIPIAPGAIPIAPGAVPIAPGAASIAPGAVPATPHRPRGRARWQIGLGGAAAALGAFALAAALEAPPGAPPEAASPRTTPRSPLDAPDAVLACPVLDAAGVDAPSGWLGAAAAATVCERARILLGGSPARTLVPAELLSLPHPPVDRFPVDPYAAPEARARSVEAARRRAAAHIDGEVVRDGAAFRVALRLHGPDGAEITRAQGAGRALFEAVREAMTPMVQAGHLPRAARLDPVVAEFSRAGDVDGALALLDLSMAMVHNAGGLAEECARVEAQGGALAEMGPGERYRCAFVLGLPASAIALPPAEATSPGAFAARARIDQLAHRVDDPALAAELVRRFEQEPSSWGRSTLASTASCLLQPFDAGRAAELSLLSVQIEPKNPTGEFCAPWVQLATVTRGTASAESALRAMQAWAPWDGYAWLLEEPLPDDAGRALAFARRAHALSPLDAYVADVLAGRLLAIGARGIALALAAGGYPSQRVESELLLLRVEASEARFGAALARATRAMIPSAEDAGWVRVQRLEIAWRALEIGLILGRAGEVADRAVERFLDPEPTPLDGAHHIDVPLRVAALCAHATAAASRRCFARLRALRPRLSGGILPGTDAFIDGAERVARADHAGAARAWRPLLRDPGPFAAVMADAMAAAFERTGEAELVERLEKAVPGGERHLGGASLATVRAARRAARRGKVDEARALARQVIEAWAIADEPVPALDDMRRIAGPR</sequence>
<keyword evidence="3" id="KW-0808">Transferase</keyword>
<dbReference type="SMART" id="SM00220">
    <property type="entry name" value="S_TKc"/>
    <property type="match status" value="1"/>
</dbReference>
<dbReference type="Pfam" id="PF00069">
    <property type="entry name" value="Pkinase"/>
    <property type="match status" value="1"/>
</dbReference>
<proteinExistence type="inferred from homology"/>
<dbReference type="Proteomes" id="UP001217485">
    <property type="component" value="Unassembled WGS sequence"/>
</dbReference>
<dbReference type="CDD" id="cd14014">
    <property type="entry name" value="STKc_PknB_like"/>
    <property type="match status" value="1"/>
</dbReference>
<protein>
    <recommendedName>
        <fullName evidence="2">non-specific serine/threonine protein kinase</fullName>
        <ecNumber evidence="2">2.7.11.1</ecNumber>
    </recommendedName>
</protein>
<dbReference type="EMBL" id="JAQNDK010000003">
    <property type="protein sequence ID" value="MDC0681439.1"/>
    <property type="molecule type" value="Genomic_DNA"/>
</dbReference>
<accession>A0ABT5C4U4</accession>
<evidence type="ECO:0000256" key="1">
    <source>
        <dbReference type="ARBA" id="ARBA00010886"/>
    </source>
</evidence>
<dbReference type="RefSeq" id="WP_272098536.1">
    <property type="nucleotide sequence ID" value="NZ_JAQNDK010000003.1"/>
</dbReference>
<dbReference type="SUPFAM" id="SSF56112">
    <property type="entry name" value="Protein kinase-like (PK-like)"/>
    <property type="match status" value="1"/>
</dbReference>
<dbReference type="PANTHER" id="PTHR43671">
    <property type="entry name" value="SERINE/THREONINE-PROTEIN KINASE NEK"/>
    <property type="match status" value="1"/>
</dbReference>
<dbReference type="Gene3D" id="1.10.510.10">
    <property type="entry name" value="Transferase(Phosphotransferase) domain 1"/>
    <property type="match status" value="1"/>
</dbReference>
<comment type="caution">
    <text evidence="10">The sequence shown here is derived from an EMBL/GenBank/DDBJ whole genome shotgun (WGS) entry which is preliminary data.</text>
</comment>
<keyword evidence="6 7" id="KW-0067">ATP-binding</keyword>
<dbReference type="InterPro" id="IPR008271">
    <property type="entry name" value="Ser/Thr_kinase_AS"/>
</dbReference>
<dbReference type="InterPro" id="IPR017441">
    <property type="entry name" value="Protein_kinase_ATP_BS"/>
</dbReference>
<name>A0ABT5C4U4_9BACT</name>
<dbReference type="InterPro" id="IPR000719">
    <property type="entry name" value="Prot_kinase_dom"/>
</dbReference>
<gene>
    <name evidence="10" type="ORF">POL72_27105</name>
</gene>
<feature type="region of interest" description="Disordered" evidence="8">
    <location>
        <begin position="446"/>
        <end position="465"/>
    </location>
</feature>
<reference evidence="10 11" key="1">
    <citation type="submission" date="2023-01" db="EMBL/GenBank/DDBJ databases">
        <title>Minimal conservation of predation-associated metabolite biosynthetic gene clusters underscores biosynthetic potential of Myxococcota including descriptions for ten novel species: Archangium lansinium sp. nov., Myxococcus landrumus sp. nov., Nannocystis bai.</title>
        <authorList>
            <person name="Ahearne A."/>
            <person name="Stevens C."/>
            <person name="Dowd S."/>
        </authorList>
    </citation>
    <scope>NUCLEOTIDE SEQUENCE [LARGE SCALE GENOMIC DNA]</scope>
    <source>
        <strain evidence="10 11">WIWO2</strain>
    </source>
</reference>
<evidence type="ECO:0000256" key="3">
    <source>
        <dbReference type="ARBA" id="ARBA00022679"/>
    </source>
</evidence>
<dbReference type="PROSITE" id="PS00107">
    <property type="entry name" value="PROTEIN_KINASE_ATP"/>
    <property type="match status" value="1"/>
</dbReference>
<evidence type="ECO:0000256" key="2">
    <source>
        <dbReference type="ARBA" id="ARBA00012513"/>
    </source>
</evidence>
<feature type="binding site" evidence="7">
    <location>
        <position position="40"/>
    </location>
    <ligand>
        <name>ATP</name>
        <dbReference type="ChEBI" id="CHEBI:30616"/>
    </ligand>
</feature>
<dbReference type="EC" id="2.7.11.1" evidence="2"/>
<feature type="domain" description="Protein kinase" evidence="9">
    <location>
        <begin position="11"/>
        <end position="283"/>
    </location>
</feature>
<feature type="region of interest" description="Disordered" evidence="8">
    <location>
        <begin position="304"/>
        <end position="347"/>
    </location>
</feature>
<evidence type="ECO:0000256" key="5">
    <source>
        <dbReference type="ARBA" id="ARBA00022777"/>
    </source>
</evidence>
<dbReference type="InterPro" id="IPR050660">
    <property type="entry name" value="NEK_Ser/Thr_kinase"/>
</dbReference>
<keyword evidence="5 10" id="KW-0418">Kinase</keyword>
<dbReference type="PROSITE" id="PS00108">
    <property type="entry name" value="PROTEIN_KINASE_ST"/>
    <property type="match status" value="1"/>
</dbReference>
<organism evidence="10 11">
    <name type="scientific">Sorangium atrum</name>
    <dbReference type="NCBI Taxonomy" id="2995308"/>
    <lineage>
        <taxon>Bacteria</taxon>
        <taxon>Pseudomonadati</taxon>
        <taxon>Myxococcota</taxon>
        <taxon>Polyangia</taxon>
        <taxon>Polyangiales</taxon>
        <taxon>Polyangiaceae</taxon>
        <taxon>Sorangium</taxon>
    </lineage>
</organism>
<evidence type="ECO:0000256" key="6">
    <source>
        <dbReference type="ARBA" id="ARBA00022840"/>
    </source>
</evidence>
<evidence type="ECO:0000256" key="4">
    <source>
        <dbReference type="ARBA" id="ARBA00022741"/>
    </source>
</evidence>